<reference evidence="12" key="2">
    <citation type="journal article" date="2021" name="PeerJ">
        <title>Extensive microbial diversity within the chicken gut microbiome revealed by metagenomics and culture.</title>
        <authorList>
            <person name="Gilroy R."/>
            <person name="Ravi A."/>
            <person name="Getino M."/>
            <person name="Pursley I."/>
            <person name="Horton D.L."/>
            <person name="Alikhan N.F."/>
            <person name="Baker D."/>
            <person name="Gharbi K."/>
            <person name="Hall N."/>
            <person name="Watson M."/>
            <person name="Adriaenssens E.M."/>
            <person name="Foster-Nyarko E."/>
            <person name="Jarju S."/>
            <person name="Secka A."/>
            <person name="Antonio M."/>
            <person name="Oren A."/>
            <person name="Chaudhuri R.R."/>
            <person name="La Ragione R."/>
            <person name="Hildebrand F."/>
            <person name="Pallen M.J."/>
        </authorList>
    </citation>
    <scope>NUCLEOTIDE SEQUENCE</scope>
    <source>
        <strain evidence="12">ChiBcec16-1751</strain>
    </source>
</reference>
<dbReference type="GO" id="GO:0005576">
    <property type="term" value="C:extracellular region"/>
    <property type="evidence" value="ECO:0007669"/>
    <property type="project" value="UniProtKB-SubCell"/>
</dbReference>
<keyword evidence="12" id="KW-0282">Flagellum</keyword>
<proteinExistence type="inferred from homology"/>
<comment type="subcellular location">
    <subcellularLocation>
        <location evidence="1 7">Bacterial flagellum</location>
    </subcellularLocation>
    <subcellularLocation>
        <location evidence="2 7">Secreted</location>
    </subcellularLocation>
</comment>
<reference evidence="12" key="1">
    <citation type="submission" date="2020-10" db="EMBL/GenBank/DDBJ databases">
        <authorList>
            <person name="Gilroy R."/>
        </authorList>
    </citation>
    <scope>NUCLEOTIDE SEQUENCE</scope>
    <source>
        <strain evidence="12">ChiBcec16-1751</strain>
    </source>
</reference>
<dbReference type="NCBIfam" id="TIGR02492">
    <property type="entry name" value="flgK_ends"/>
    <property type="match status" value="1"/>
</dbReference>
<dbReference type="EMBL" id="DVJJ01000172">
    <property type="protein sequence ID" value="HIS65892.1"/>
    <property type="molecule type" value="Genomic_DNA"/>
</dbReference>
<dbReference type="InterPro" id="IPR053927">
    <property type="entry name" value="FlgK_helical"/>
</dbReference>
<keyword evidence="12" id="KW-0969">Cilium</keyword>
<evidence type="ECO:0000256" key="3">
    <source>
        <dbReference type="ARBA" id="ARBA00009677"/>
    </source>
</evidence>
<dbReference type="Proteomes" id="UP000886741">
    <property type="component" value="Unassembled WGS sequence"/>
</dbReference>
<gene>
    <name evidence="7 12" type="primary">flgK</name>
    <name evidence="12" type="ORF">IAA83_11105</name>
</gene>
<feature type="domain" description="Flagellar hook-associated protein FlgK helical" evidence="11">
    <location>
        <begin position="151"/>
        <end position="367"/>
    </location>
</feature>
<comment type="caution">
    <text evidence="12">The sequence shown here is derived from an EMBL/GenBank/DDBJ whole genome shotgun (WGS) entry which is preliminary data.</text>
</comment>
<dbReference type="GO" id="GO:0044780">
    <property type="term" value="P:bacterial-type flagellum assembly"/>
    <property type="evidence" value="ECO:0007669"/>
    <property type="project" value="InterPro"/>
</dbReference>
<protein>
    <recommendedName>
        <fullName evidence="4 7">Flagellar hook-associated protein 1</fullName>
        <shortName evidence="7">HAP1</shortName>
    </recommendedName>
</protein>
<evidence type="ECO:0000256" key="2">
    <source>
        <dbReference type="ARBA" id="ARBA00004613"/>
    </source>
</evidence>
<keyword evidence="6 7" id="KW-0975">Bacterial flagellum</keyword>
<evidence type="ECO:0000256" key="6">
    <source>
        <dbReference type="ARBA" id="ARBA00023143"/>
    </source>
</evidence>
<dbReference type="PANTHER" id="PTHR30033">
    <property type="entry name" value="FLAGELLAR HOOK-ASSOCIATED PROTEIN 1"/>
    <property type="match status" value="1"/>
</dbReference>
<keyword evidence="12" id="KW-0966">Cell projection</keyword>
<keyword evidence="5 7" id="KW-0964">Secreted</keyword>
<dbReference type="PRINTS" id="PR01005">
    <property type="entry name" value="FLGHOOKAP1"/>
</dbReference>
<feature type="coiled-coil region" evidence="8">
    <location>
        <begin position="162"/>
        <end position="207"/>
    </location>
</feature>
<dbReference type="InterPro" id="IPR002371">
    <property type="entry name" value="FlgK"/>
</dbReference>
<evidence type="ECO:0000256" key="4">
    <source>
        <dbReference type="ARBA" id="ARBA00016244"/>
    </source>
</evidence>
<dbReference type="Pfam" id="PF06429">
    <property type="entry name" value="Flg_bbr_C"/>
    <property type="match status" value="1"/>
</dbReference>
<dbReference type="GO" id="GO:0005198">
    <property type="term" value="F:structural molecule activity"/>
    <property type="evidence" value="ECO:0007669"/>
    <property type="project" value="UniProtKB-UniRule"/>
</dbReference>
<evidence type="ECO:0000259" key="11">
    <source>
        <dbReference type="Pfam" id="PF22638"/>
    </source>
</evidence>
<dbReference type="Pfam" id="PF22638">
    <property type="entry name" value="FlgK_D1"/>
    <property type="match status" value="1"/>
</dbReference>
<dbReference type="Pfam" id="PF00460">
    <property type="entry name" value="Flg_bb_rod"/>
    <property type="match status" value="1"/>
</dbReference>
<dbReference type="SUPFAM" id="SSF64518">
    <property type="entry name" value="Phase 1 flagellin"/>
    <property type="match status" value="1"/>
</dbReference>
<organism evidence="12 13">
    <name type="scientific">Candidatus Avoscillospira avistercoris</name>
    <dbReference type="NCBI Taxonomy" id="2840707"/>
    <lineage>
        <taxon>Bacteria</taxon>
        <taxon>Bacillati</taxon>
        <taxon>Bacillota</taxon>
        <taxon>Clostridia</taxon>
        <taxon>Eubacteriales</taxon>
        <taxon>Oscillospiraceae</taxon>
        <taxon>Oscillospiraceae incertae sedis</taxon>
        <taxon>Candidatus Avoscillospira</taxon>
    </lineage>
</organism>
<evidence type="ECO:0000313" key="13">
    <source>
        <dbReference type="Proteomes" id="UP000886741"/>
    </source>
</evidence>
<evidence type="ECO:0000256" key="7">
    <source>
        <dbReference type="RuleBase" id="RU362065"/>
    </source>
</evidence>
<feature type="domain" description="Flagellar basal body rod protein N-terminal" evidence="9">
    <location>
        <begin position="17"/>
        <end position="38"/>
    </location>
</feature>
<evidence type="ECO:0000256" key="5">
    <source>
        <dbReference type="ARBA" id="ARBA00022525"/>
    </source>
</evidence>
<dbReference type="AlphaFoldDB" id="A0A9D1FB97"/>
<evidence type="ECO:0000259" key="9">
    <source>
        <dbReference type="Pfam" id="PF00460"/>
    </source>
</evidence>
<comment type="similarity">
    <text evidence="3 7">Belongs to the flagella basal body rod proteins family.</text>
</comment>
<keyword evidence="8" id="KW-0175">Coiled coil</keyword>
<feature type="domain" description="Flagellar basal-body/hook protein C-terminal" evidence="10">
    <location>
        <begin position="500"/>
        <end position="538"/>
    </location>
</feature>
<name>A0A9D1FB97_9FIRM</name>
<dbReference type="InterPro" id="IPR010930">
    <property type="entry name" value="Flg_bb/hook_C_dom"/>
</dbReference>
<dbReference type="InterPro" id="IPR001444">
    <property type="entry name" value="Flag_bb_rod_N"/>
</dbReference>
<dbReference type="PANTHER" id="PTHR30033:SF2">
    <property type="entry name" value="FLAGELLAR HOOK PROTEIN"/>
    <property type="match status" value="1"/>
</dbReference>
<evidence type="ECO:0000259" key="10">
    <source>
        <dbReference type="Pfam" id="PF06429"/>
    </source>
</evidence>
<dbReference type="GO" id="GO:0009424">
    <property type="term" value="C:bacterial-type flagellum hook"/>
    <property type="evidence" value="ECO:0007669"/>
    <property type="project" value="UniProtKB-UniRule"/>
</dbReference>
<evidence type="ECO:0000313" key="12">
    <source>
        <dbReference type="EMBL" id="HIS65892.1"/>
    </source>
</evidence>
<sequence>MNGTFGAFGVARLGIYAAQSGLDVTGNNITNINTAGYTRQRLDLVSLSSSASDKYASIYNVRIGQGVLTAGVVQLRDPGLDLQYRNASANVGSASQKLTGLDDIASILDEVGKGSTTEDQDDGVILRQMNDLRDLISKALTNGIDGYDGMIRESADALCTLFNQYAKDLEDLQVKYETQLEQNTTEINNILENIQKLNETIREADIRGDAALELRDERNRLLDQLSGYMKIDVKYSMEDLGAGLEVEKLTVSLGTGDKNVLIDGVYGSKIGINMADPNYNVQLYALRNLDGEKLDNNHTDPVTLGDSDLYGSLQSVRELLTESGEYTTVPPTTDPEASSKRGILYYRKALDNLAQEFAEQMNLLNAQTTPPDQPIDGAGVLFSNSSTGSDSTGITAGNISVSKDWNDGVVSMVASRDPSAGSGDNSNLAAFLNLFNKKQEFDPGAVVPGSAGAGTPYRGTFEDMLLHIQSTLAEDQMSTTAVLTNYTVTQNELYTNRESVSGVDLNDEATNLMVYQKAYTAACRLMTTLEEALDALMAM</sequence>
<evidence type="ECO:0000256" key="1">
    <source>
        <dbReference type="ARBA" id="ARBA00004365"/>
    </source>
</evidence>
<accession>A0A9D1FB97</accession>
<evidence type="ECO:0000256" key="8">
    <source>
        <dbReference type="SAM" id="Coils"/>
    </source>
</evidence>